<dbReference type="PANTHER" id="PTHR16171:SF7">
    <property type="entry name" value="DNA REPAIR PROTEIN RAD2"/>
    <property type="match status" value="1"/>
</dbReference>
<evidence type="ECO:0000256" key="6">
    <source>
        <dbReference type="ARBA" id="ARBA00022701"/>
    </source>
</evidence>
<dbReference type="GO" id="GO:0008017">
    <property type="term" value="F:microtubule binding"/>
    <property type="evidence" value="ECO:0007669"/>
    <property type="project" value="UniProtKB-UniRule"/>
</dbReference>
<dbReference type="Pfam" id="PF00752">
    <property type="entry name" value="XPG_N"/>
    <property type="match status" value="1"/>
</dbReference>
<dbReference type="SMART" id="SM00279">
    <property type="entry name" value="HhH2"/>
    <property type="match status" value="1"/>
</dbReference>
<dbReference type="PRINTS" id="PR00853">
    <property type="entry name" value="XPGRADSUPER"/>
</dbReference>
<comment type="similarity">
    <text evidence="21">Belongs to the AAA ATPase family. Spastin subfamily.</text>
</comment>
<evidence type="ECO:0000256" key="2">
    <source>
        <dbReference type="ARBA" id="ARBA00004123"/>
    </source>
</evidence>
<dbReference type="SMART" id="SM00485">
    <property type="entry name" value="XPGN"/>
    <property type="match status" value="1"/>
</dbReference>
<dbReference type="SMART" id="SM00382">
    <property type="entry name" value="AAA"/>
    <property type="match status" value="1"/>
</dbReference>
<dbReference type="GO" id="GO:0031117">
    <property type="term" value="P:positive regulation of microtubule depolymerization"/>
    <property type="evidence" value="ECO:0007669"/>
    <property type="project" value="UniProtKB-UniRule"/>
</dbReference>
<comment type="caution">
    <text evidence="28">The sequence shown here is derived from an EMBL/GenBank/DDBJ whole genome shotgun (WGS) entry which is preliminary data.</text>
</comment>
<feature type="region of interest" description="Disordered" evidence="23">
    <location>
        <begin position="576"/>
        <end position="603"/>
    </location>
</feature>
<dbReference type="PANTHER" id="PTHR16171">
    <property type="entry name" value="DNA REPAIR PROTEIN COMPLEMENTING XP-G CELLS-RELATED"/>
    <property type="match status" value="1"/>
</dbReference>
<dbReference type="PRINTS" id="PR00066">
    <property type="entry name" value="XRODRMPGMNTG"/>
</dbReference>
<feature type="region of interest" description="Disordered" evidence="23">
    <location>
        <begin position="314"/>
        <end position="342"/>
    </location>
</feature>
<dbReference type="InterPro" id="IPR041569">
    <property type="entry name" value="AAA_lid_3"/>
</dbReference>
<dbReference type="GO" id="GO:0005634">
    <property type="term" value="C:nucleus"/>
    <property type="evidence" value="ECO:0007669"/>
    <property type="project" value="UniProtKB-SubCell"/>
</dbReference>
<dbReference type="GO" id="GO:0005737">
    <property type="term" value="C:cytoplasm"/>
    <property type="evidence" value="ECO:0007669"/>
    <property type="project" value="UniProtKB-UniRule"/>
</dbReference>
<keyword evidence="19" id="KW-0539">Nucleus</keyword>
<evidence type="ECO:0000256" key="18">
    <source>
        <dbReference type="ARBA" id="ARBA00023235"/>
    </source>
</evidence>
<keyword evidence="4 21" id="KW-0963">Cytoplasm</keyword>
<dbReference type="GO" id="GO:0005694">
    <property type="term" value="C:chromosome"/>
    <property type="evidence" value="ECO:0007669"/>
    <property type="project" value="UniProtKB-ARBA"/>
</dbReference>
<evidence type="ECO:0000259" key="27">
    <source>
        <dbReference type="SMART" id="SM00745"/>
    </source>
</evidence>
<feature type="topological domain" description="Cytoplasmic" evidence="21">
    <location>
        <begin position="1"/>
        <end position="1321"/>
    </location>
</feature>
<feature type="region of interest" description="Disordered" evidence="23">
    <location>
        <begin position="1575"/>
        <end position="1662"/>
    </location>
</feature>
<evidence type="ECO:0000256" key="11">
    <source>
        <dbReference type="ARBA" id="ARBA00022763"/>
    </source>
</evidence>
<dbReference type="GO" id="GO:0017108">
    <property type="term" value="F:5'-flap endonuclease activity"/>
    <property type="evidence" value="ECO:0007669"/>
    <property type="project" value="UniProtKB-ARBA"/>
</dbReference>
<evidence type="ECO:0000256" key="4">
    <source>
        <dbReference type="ARBA" id="ARBA00022490"/>
    </source>
</evidence>
<feature type="coiled-coil region" evidence="22">
    <location>
        <begin position="762"/>
        <end position="796"/>
    </location>
</feature>
<comment type="catalytic activity">
    <reaction evidence="21">
        <text>n ATP + n H2O + a microtubule = n ADP + n phosphate + (n+1) alpha/beta tubulin heterodimers.</text>
        <dbReference type="EC" id="5.6.1.1"/>
    </reaction>
</comment>
<comment type="subunit">
    <text evidence="21">Homohexamer. The homohexamer is stabilized by ATP-binding. The homohexamer may adopt a ring conformation through which microtubules pass prior to being severed. Interacts with microtubules.</text>
</comment>
<dbReference type="InterPro" id="IPR003959">
    <property type="entry name" value="ATPase_AAA_core"/>
</dbReference>
<dbReference type="InterPro" id="IPR003593">
    <property type="entry name" value="AAA+_ATPase"/>
</dbReference>
<dbReference type="EMBL" id="QBLH01003227">
    <property type="protein sequence ID" value="TGZ42180.1"/>
    <property type="molecule type" value="Genomic_DNA"/>
</dbReference>
<dbReference type="InterPro" id="IPR001044">
    <property type="entry name" value="XPG/Rad2_eukaryotes"/>
</dbReference>
<dbReference type="GO" id="GO:0046872">
    <property type="term" value="F:metal ion binding"/>
    <property type="evidence" value="ECO:0007669"/>
    <property type="project" value="UniProtKB-KW"/>
</dbReference>
<feature type="domain" description="MIT" evidence="27">
    <location>
        <begin position="1407"/>
        <end position="1485"/>
    </location>
</feature>
<evidence type="ECO:0000256" key="1">
    <source>
        <dbReference type="ARBA" id="ARBA00001946"/>
    </source>
</evidence>
<dbReference type="SUPFAM" id="SSF52540">
    <property type="entry name" value="P-loop containing nucleoside triphosphate hydrolases"/>
    <property type="match status" value="1"/>
</dbReference>
<dbReference type="GO" id="GO:0034214">
    <property type="term" value="P:protein hexamerization"/>
    <property type="evidence" value="ECO:0007669"/>
    <property type="project" value="UniProtKB-UniRule"/>
</dbReference>
<dbReference type="Gene3D" id="1.10.8.60">
    <property type="match status" value="1"/>
</dbReference>
<evidence type="ECO:0000256" key="12">
    <source>
        <dbReference type="ARBA" id="ARBA00022801"/>
    </source>
</evidence>
<dbReference type="InterPro" id="IPR003960">
    <property type="entry name" value="ATPase_AAA_CS"/>
</dbReference>
<dbReference type="SUPFAM" id="SSF47807">
    <property type="entry name" value="5' to 3' exonuclease, C-terminal subdomain"/>
    <property type="match status" value="1"/>
</dbReference>
<evidence type="ECO:0000259" key="26">
    <source>
        <dbReference type="SMART" id="SM00485"/>
    </source>
</evidence>
<dbReference type="FunFam" id="1.10.150.20:FF:000030">
    <property type="entry name" value="Flap endonuclease GEN-like 1"/>
    <property type="match status" value="1"/>
</dbReference>
<dbReference type="CDD" id="cd09868">
    <property type="entry name" value="PIN_XPG_RAD2"/>
    <property type="match status" value="2"/>
</dbReference>
<dbReference type="GO" id="GO:0008821">
    <property type="term" value="F:crossover junction DNA endonuclease activity"/>
    <property type="evidence" value="ECO:0007669"/>
    <property type="project" value="UniProtKB-ARBA"/>
</dbReference>
<dbReference type="GO" id="GO:0005524">
    <property type="term" value="F:ATP binding"/>
    <property type="evidence" value="ECO:0007669"/>
    <property type="project" value="UniProtKB-UniRule"/>
</dbReference>
<dbReference type="InterPro" id="IPR036279">
    <property type="entry name" value="5-3_exonuclease_C_sf"/>
</dbReference>
<evidence type="ECO:0000259" key="24">
    <source>
        <dbReference type="SMART" id="SM00382"/>
    </source>
</evidence>
<evidence type="ECO:0000256" key="9">
    <source>
        <dbReference type="ARBA" id="ARBA00022741"/>
    </source>
</evidence>
<dbReference type="PROSITE" id="PS00841">
    <property type="entry name" value="XPG_1"/>
    <property type="match status" value="1"/>
</dbReference>
<keyword evidence="13 21" id="KW-0067">ATP-binding</keyword>
<dbReference type="GO" id="GO:0016020">
    <property type="term" value="C:membrane"/>
    <property type="evidence" value="ECO:0007669"/>
    <property type="project" value="UniProtKB-SubCell"/>
</dbReference>
<feature type="compositionally biased region" description="Basic residues" evidence="23">
    <location>
        <begin position="1072"/>
        <end position="1081"/>
    </location>
</feature>
<dbReference type="CDD" id="cd02679">
    <property type="entry name" value="MIT_spastin"/>
    <property type="match status" value="1"/>
</dbReference>
<feature type="region of interest" description="Disordered" evidence="23">
    <location>
        <begin position="1218"/>
        <end position="1264"/>
    </location>
</feature>
<dbReference type="GO" id="GO:0005813">
    <property type="term" value="C:centrosome"/>
    <property type="evidence" value="ECO:0007669"/>
    <property type="project" value="UniProtKB-SubCell"/>
</dbReference>
<evidence type="ECO:0000256" key="19">
    <source>
        <dbReference type="ARBA" id="ARBA00023242"/>
    </source>
</evidence>
<dbReference type="STRING" id="300112.A0A4S2K0R7"/>
<dbReference type="InterPro" id="IPR006085">
    <property type="entry name" value="XPG_DNA_repair_N"/>
</dbReference>
<feature type="binding site" evidence="21">
    <location>
        <begin position="1730"/>
        <end position="1737"/>
    </location>
    <ligand>
        <name>ATP</name>
        <dbReference type="ChEBI" id="CHEBI:30616"/>
    </ligand>
</feature>
<keyword evidence="10" id="KW-0255">Endonuclease</keyword>
<dbReference type="GO" id="GO:0016887">
    <property type="term" value="F:ATP hydrolysis activity"/>
    <property type="evidence" value="ECO:0007669"/>
    <property type="project" value="InterPro"/>
</dbReference>
<organism evidence="28 29">
    <name type="scientific">Temnothorax longispinosus</name>
    <dbReference type="NCBI Taxonomy" id="300112"/>
    <lineage>
        <taxon>Eukaryota</taxon>
        <taxon>Metazoa</taxon>
        <taxon>Ecdysozoa</taxon>
        <taxon>Arthropoda</taxon>
        <taxon>Hexapoda</taxon>
        <taxon>Insecta</taxon>
        <taxon>Pterygota</taxon>
        <taxon>Neoptera</taxon>
        <taxon>Endopterygota</taxon>
        <taxon>Hymenoptera</taxon>
        <taxon>Apocrita</taxon>
        <taxon>Aculeata</taxon>
        <taxon>Formicoidea</taxon>
        <taxon>Formicidae</taxon>
        <taxon>Myrmicinae</taxon>
        <taxon>Temnothorax</taxon>
    </lineage>
</organism>
<dbReference type="Pfam" id="PF00004">
    <property type="entry name" value="AAA"/>
    <property type="match status" value="1"/>
</dbReference>
<feature type="compositionally biased region" description="Low complexity" evidence="23">
    <location>
        <begin position="1647"/>
        <end position="1660"/>
    </location>
</feature>
<dbReference type="InterPro" id="IPR015415">
    <property type="entry name" value="Spast_Vps4_C"/>
</dbReference>
<dbReference type="GO" id="GO:0006289">
    <property type="term" value="P:nucleotide-excision repair"/>
    <property type="evidence" value="ECO:0007669"/>
    <property type="project" value="InterPro"/>
</dbReference>
<evidence type="ECO:0000256" key="5">
    <source>
        <dbReference type="ARBA" id="ARBA00022553"/>
    </source>
</evidence>
<feature type="compositionally biased region" description="Basic and acidic residues" evidence="23">
    <location>
        <begin position="576"/>
        <end position="586"/>
    </location>
</feature>
<dbReference type="GO" id="GO:0051013">
    <property type="term" value="P:microtubule severing"/>
    <property type="evidence" value="ECO:0007669"/>
    <property type="project" value="UniProtKB-UniRule"/>
</dbReference>
<dbReference type="InterPro" id="IPR017179">
    <property type="entry name" value="Spastin"/>
</dbReference>
<keyword evidence="15 21" id="KW-0472">Membrane</keyword>
<dbReference type="PROSITE" id="PS00674">
    <property type="entry name" value="AAA"/>
    <property type="match status" value="1"/>
</dbReference>
<dbReference type="InterPro" id="IPR006084">
    <property type="entry name" value="XPG/Rad2"/>
</dbReference>
<comment type="similarity">
    <text evidence="20">Belongs to the XPG/RAD2 endonuclease family. GEN subfamily.</text>
</comment>
<dbReference type="Gene3D" id="1.20.58.80">
    <property type="entry name" value="Phosphotransferase system, lactose/cellobiose-type IIA subunit"/>
    <property type="match status" value="1"/>
</dbReference>
<dbReference type="EC" id="5.6.1.1" evidence="21"/>
<keyword evidence="29" id="KW-1185">Reference proteome</keyword>
<evidence type="ECO:0000313" key="28">
    <source>
        <dbReference type="EMBL" id="TGZ42180.1"/>
    </source>
</evidence>
<evidence type="ECO:0000256" key="13">
    <source>
        <dbReference type="ARBA" id="ARBA00022840"/>
    </source>
</evidence>
<evidence type="ECO:0000256" key="17">
    <source>
        <dbReference type="ARBA" id="ARBA00023212"/>
    </source>
</evidence>
<evidence type="ECO:0000256" key="10">
    <source>
        <dbReference type="ARBA" id="ARBA00022759"/>
    </source>
</evidence>
<comment type="subcellular location">
    <subcellularLocation>
        <location evidence="21">Membrane</location>
        <topology evidence="21">Peripheral membrane protein</topology>
    </subcellularLocation>
    <subcellularLocation>
        <location evidence="21">Cytoplasm</location>
        <location evidence="21">Cytoskeleton</location>
        <location evidence="21">Microtubule organizing center</location>
        <location evidence="21">Centrosome</location>
    </subcellularLocation>
    <subcellularLocation>
        <location evidence="21">Cytoplasm</location>
        <location evidence="21">Cytoskeleton</location>
    </subcellularLocation>
    <subcellularLocation>
        <location evidence="2">Nucleus</location>
    </subcellularLocation>
    <text evidence="21">Forms an intramembrane hairpin-like structure in the membrane.</text>
</comment>
<dbReference type="GO" id="GO:0005819">
    <property type="term" value="C:spindle"/>
    <property type="evidence" value="ECO:0007669"/>
    <property type="project" value="UniProtKB-UniRule"/>
</dbReference>
<keyword evidence="16" id="KW-0234">DNA repair</keyword>
<dbReference type="Gene3D" id="3.40.50.1010">
    <property type="entry name" value="5'-nuclease"/>
    <property type="match status" value="2"/>
</dbReference>
<feature type="intramembrane region" description="Helical" evidence="21">
    <location>
        <begin position="1322"/>
        <end position="1342"/>
    </location>
</feature>
<dbReference type="FunFam" id="1.20.58.80:FF:000006">
    <property type="entry name" value="Spastin"/>
    <property type="match status" value="1"/>
</dbReference>
<protein>
    <recommendedName>
        <fullName evidence="21">Spastin</fullName>
        <ecNumber evidence="21">5.6.1.1</ecNumber>
    </recommendedName>
</protein>
<evidence type="ECO:0000256" key="16">
    <source>
        <dbReference type="ARBA" id="ARBA00023204"/>
    </source>
</evidence>
<feature type="domain" description="XPG N-terminal" evidence="26">
    <location>
        <begin position="1"/>
        <end position="98"/>
    </location>
</feature>
<dbReference type="GO" id="GO:0000070">
    <property type="term" value="P:mitotic sister chromatid segregation"/>
    <property type="evidence" value="ECO:0007669"/>
    <property type="project" value="UniProtKB-ARBA"/>
</dbReference>
<dbReference type="PROSITE" id="PS00842">
    <property type="entry name" value="XPG_2"/>
    <property type="match status" value="1"/>
</dbReference>
<evidence type="ECO:0000259" key="25">
    <source>
        <dbReference type="SMART" id="SM00484"/>
    </source>
</evidence>
<feature type="topological domain" description="Cytoplasmic" evidence="21">
    <location>
        <begin position="1343"/>
        <end position="1964"/>
    </location>
</feature>
<dbReference type="CDD" id="cd09904">
    <property type="entry name" value="H3TH_XPG"/>
    <property type="match status" value="1"/>
</dbReference>
<evidence type="ECO:0000256" key="23">
    <source>
        <dbReference type="SAM" id="MobiDB-lite"/>
    </source>
</evidence>
<keyword evidence="22" id="KW-0175">Coiled coil</keyword>
<keyword evidence="11" id="KW-0227">DNA damage</keyword>
<dbReference type="Pfam" id="PF17862">
    <property type="entry name" value="AAA_lid_3"/>
    <property type="match status" value="1"/>
</dbReference>
<dbReference type="CDD" id="cd19524">
    <property type="entry name" value="RecA-like_spastin"/>
    <property type="match status" value="1"/>
</dbReference>
<dbReference type="Pfam" id="PF00867">
    <property type="entry name" value="XPG_I"/>
    <property type="match status" value="1"/>
</dbReference>
<evidence type="ECO:0000256" key="14">
    <source>
        <dbReference type="ARBA" id="ARBA00022842"/>
    </source>
</evidence>
<keyword evidence="14" id="KW-0460">Magnesium</keyword>
<dbReference type="InterPro" id="IPR027417">
    <property type="entry name" value="P-loop_NTPase"/>
</dbReference>
<name>A0A4S2K0R7_9HYME</name>
<dbReference type="SUPFAM" id="SSF116846">
    <property type="entry name" value="MIT domain"/>
    <property type="match status" value="1"/>
</dbReference>
<gene>
    <name evidence="28" type="ORF">DBV15_05628</name>
</gene>
<sequence length="1964" mass="220652">MGVYGLWKLLDASGKPVPLESLEGKVLAIDISIWMYQVLQGYQDRHGAPRPNAHLLGLFSRICKLLYFKIKPVFVFDGGVPMLKKNTIASRRKQKSIATSKAQKMKTDLIHNLIRHSVVKTALNKDSKDRNGEAMQISINMQTKRSDEDMFALPDMPGVSNAQSYVDDDEYDSDDSFAELSPRKQSKWMGNIHSVDVTSNEFKALPADVRYDILTDLKETRKQNSWGRLHEMPQESQEFSGFQLKRLLKRRHVQESLESAEKEMGGKTLTLEELDKLLTEQGVDTKGRDAAFRIAADNTTRLIYISDKNALAMKSPSESEVDRSELQDANEEVEPVAGPSNTTSIAENINEYELNDSDSEADFTIYDDSLPIVENINEYTFDSDWESEDEINEDDINDTNKSLALSGKNKTNPALAYMLEYSGLSQNQIMHLIKRNKDKNHKTANKSVKAPAKDNCIELAETTKPMDDKSMSTLSENCEEILELQSTRDACTTKENATIESIPSSPMDDKSMSTLLENREKVLESQSMKDAHTAEENTAIESIPSSPESDNLAEIVPLRDNAEALNIITSDSSNLDKEIIPEERSPAAKSNDVTQIDTSDSDSDDFIEIQDVPIPDMNISRNITKRKDIEITFKSNKKPEDDMFADIFENVHEERVAPVRSPEQVQLVDTVNGEHRTQLISKDSNNFKHNFLDTIPEESIEEETKTELPENVQLSENMSNGEDKIRDTQNSDKSIERDNTDTPTPTPSPLHECTQEKPAVVLPTNEKDLTELKGQLEDEQEELARSIGKLERQATNISDQIKIDAQELLRLFGIPYIVAPMEAEAQCAYLEQIKLTDGTITDDSDIWLFGGQCVYKNFFNHNKKVLQFRACDIQHHFKLSRNQLIQLALLVGSDYTAGVTGVGPVTALEILAAFPADGDNVLHGLHNFCSWIKKGMVFAPGKTGLRNKLRNAKLDRDFPNQAVVQAYLFPTVDESKETFTWGKPNVVLLCDYTRRKFGWTKGKFDDTMIPVLRRMEENKNQKLLDMYFKAKASPRSIEPSLSKRVQKALRRLNNDNVDADGDVDDNVDGKPRPKKIKRSGAARKSTENQALRRLNSDNVDTDGDIVDNVNGKPLPKKIKKGNATRKSSEEKNSVTDSVTELEISTCEGTPPVKTSTIPEKLVKVVAEKKPTREYIPQREKDRECALERKLHAIEKSSHRPDLVPAVLSHDRRVGDVGTATSREHHHHRRRPLAAAQYRGERSETHPWEMSCSDGTRPTRKFGTKSPKKLCVTKSENGDKTTTTISHCAGHRHNHYHHTHHRFLDGAQPSVHKRNLYIVSFPLILLFNVLRTLLYQLFVVFKYLYTSTSQLIQRRQASKQTCQLEIVVGQNPADGRLINGNRIENEVMSQVPRRPMGPGPGDPLLAKQKHHHRRAFEFISKALKIDEDNEGQKEMAIELYKKGIGELEKGIAVECNGGHGEVWEHAQRLHDKMCTNLAMAKDRLDFLVSVRELRKLDINNSINNRAPGNKTDGEHPGKHLRARRNAHTFQTARTSSNINHNKNTNNIHTTVNAGQTMCTQIPKLRPRSPKNCFAHTTEASGRKLSVPGKRMTGTPLSKSQTLPRSMGRSTPIQPCHRTMPIKPSSTPPSVKRQLSVPGNGSPIRRPGTPTTSNSNRSTPTRKVPILKGVDPKLAQVILDEILEGGAPVQWEDIAGQETAKQALQEMVILPSLRPELFTGLRTPARGLLLFGPPGNGKTLLARAVATQCNATFFSISAASLTSKYVGEGEKLVRALFAIAREFQPSVIFIDEVDSLLSERKDNEHEASRRLKTEFLVEFDGLPCNPEERVLVMAATNRPQELDEAALRRFTKRVYVTLPDLQTRIVLLRRLLAKHNDPLTPEELNEMALVTEGYSGSDLTGLAKDAALGPIRELNPDQVKELDLNSVRNITMQDFRDSLKRIRRSVSPASLAAYEKWNFEYGDVSL</sequence>
<accession>A0A4S2K0R7</accession>
<dbReference type="GO" id="GO:0005874">
    <property type="term" value="C:microtubule"/>
    <property type="evidence" value="ECO:0007669"/>
    <property type="project" value="UniProtKB-UniRule"/>
</dbReference>
<dbReference type="FunFam" id="1.10.8.60:FF:000022">
    <property type="entry name" value="Fidgetin like 1"/>
    <property type="match status" value="1"/>
</dbReference>
<keyword evidence="5" id="KW-0597">Phosphoprotein</keyword>
<dbReference type="InterPro" id="IPR036181">
    <property type="entry name" value="MIT_dom_sf"/>
</dbReference>
<dbReference type="Pfam" id="PF09336">
    <property type="entry name" value="Vps4_C"/>
    <property type="match status" value="1"/>
</dbReference>
<feature type="compositionally biased region" description="Acidic residues" evidence="23">
    <location>
        <begin position="1057"/>
        <end position="1066"/>
    </location>
</feature>
<evidence type="ECO:0000256" key="8">
    <source>
        <dbReference type="ARBA" id="ARBA00022723"/>
    </source>
</evidence>
<dbReference type="InterPro" id="IPR019974">
    <property type="entry name" value="XPG_CS"/>
</dbReference>
<dbReference type="Gene3D" id="3.40.50.300">
    <property type="entry name" value="P-loop containing nucleotide triphosphate hydrolases"/>
    <property type="match status" value="1"/>
</dbReference>
<evidence type="ECO:0000256" key="20">
    <source>
        <dbReference type="ARBA" id="ARBA00038112"/>
    </source>
</evidence>
<keyword evidence="17 21" id="KW-0206">Cytoskeleton</keyword>
<dbReference type="GO" id="GO:0003697">
    <property type="term" value="F:single-stranded DNA binding"/>
    <property type="evidence" value="ECO:0007669"/>
    <property type="project" value="InterPro"/>
</dbReference>
<dbReference type="SUPFAM" id="SSF88723">
    <property type="entry name" value="PIN domain-like"/>
    <property type="match status" value="1"/>
</dbReference>
<dbReference type="InterPro" id="IPR007330">
    <property type="entry name" value="MIT_dom"/>
</dbReference>
<evidence type="ECO:0000256" key="22">
    <source>
        <dbReference type="SAM" id="Coils"/>
    </source>
</evidence>
<dbReference type="HAMAP" id="MF_03021">
    <property type="entry name" value="Spastin"/>
    <property type="match status" value="1"/>
</dbReference>
<evidence type="ECO:0000256" key="21">
    <source>
        <dbReference type="HAMAP-Rule" id="MF_03021"/>
    </source>
</evidence>
<proteinExistence type="inferred from homology"/>
<feature type="compositionally biased region" description="Basic residues" evidence="23">
    <location>
        <begin position="1114"/>
        <end position="1123"/>
    </location>
</feature>
<evidence type="ECO:0000256" key="15">
    <source>
        <dbReference type="ARBA" id="ARBA00023136"/>
    </source>
</evidence>
<keyword evidence="8" id="KW-0479">Metal-binding</keyword>
<dbReference type="FunFam" id="3.40.50.300:FF:000093">
    <property type="entry name" value="Fidgetin-like 1"/>
    <property type="match status" value="1"/>
</dbReference>
<feature type="region of interest" description="Disordered" evidence="23">
    <location>
        <begin position="695"/>
        <end position="758"/>
    </location>
</feature>
<keyword evidence="6 21" id="KW-0493">Microtubule</keyword>
<dbReference type="GO" id="GO:0008568">
    <property type="term" value="F:microtubule severing ATPase activity"/>
    <property type="evidence" value="ECO:0007669"/>
    <property type="project" value="UniProtKB-UniRule"/>
</dbReference>
<feature type="compositionally biased region" description="Basic and acidic residues" evidence="23">
    <location>
        <begin position="721"/>
        <end position="740"/>
    </location>
</feature>
<comment type="similarity">
    <text evidence="3">Belongs to the XPG/RAD2 endonuclease family. XPG subfamily.</text>
</comment>
<comment type="cofactor">
    <cofactor evidence="1">
        <name>Mg(2+)</name>
        <dbReference type="ChEBI" id="CHEBI:18420"/>
    </cofactor>
</comment>
<dbReference type="Proteomes" id="UP000310200">
    <property type="component" value="Unassembled WGS sequence"/>
</dbReference>
<evidence type="ECO:0000256" key="3">
    <source>
        <dbReference type="ARBA" id="ARBA00005283"/>
    </source>
</evidence>
<evidence type="ECO:0000313" key="29">
    <source>
        <dbReference type="Proteomes" id="UP000310200"/>
    </source>
</evidence>
<keyword evidence="12" id="KW-0378">Hydrolase</keyword>
<dbReference type="InterPro" id="IPR008918">
    <property type="entry name" value="HhH2"/>
</dbReference>
<dbReference type="Gene3D" id="1.10.150.20">
    <property type="entry name" value="5' to 3' exonuclease, C-terminal subdomain"/>
    <property type="match status" value="1"/>
</dbReference>
<reference evidence="28 29" key="1">
    <citation type="journal article" date="2019" name="Philos. Trans. R. Soc. Lond., B, Biol. Sci.">
        <title>Ant behaviour and brain gene expression of defending hosts depend on the ecological success of the intruding social parasite.</title>
        <authorList>
            <person name="Kaur R."/>
            <person name="Stoldt M."/>
            <person name="Jongepier E."/>
            <person name="Feldmeyer B."/>
            <person name="Menzel F."/>
            <person name="Bornberg-Bauer E."/>
            <person name="Foitzik S."/>
        </authorList>
    </citation>
    <scope>NUCLEOTIDE SEQUENCE [LARGE SCALE GENOMIC DNA]</scope>
    <source>
        <tissue evidence="28">Whole body</tissue>
    </source>
</reference>
<dbReference type="SMART" id="SM00484">
    <property type="entry name" value="XPGI"/>
    <property type="match status" value="1"/>
</dbReference>
<comment type="function">
    <text evidence="21">ATP-dependent microtubule severing protein. Microtubule severing may promote reorganization of cellular microtubule arrays and the release of microtubules from the microtubule organizing center following nucleation.</text>
</comment>
<feature type="compositionally biased region" description="Polar residues" evidence="23">
    <location>
        <begin position="1593"/>
        <end position="1611"/>
    </location>
</feature>
<dbReference type="InterPro" id="IPR006086">
    <property type="entry name" value="XPG-I_dom"/>
</dbReference>
<evidence type="ECO:0000256" key="7">
    <source>
        <dbReference type="ARBA" id="ARBA00022722"/>
    </source>
</evidence>
<keyword evidence="7" id="KW-0540">Nuclease</keyword>
<dbReference type="InterPro" id="IPR029060">
    <property type="entry name" value="PIN-like_dom_sf"/>
</dbReference>
<feature type="domain" description="AAA+ ATPase" evidence="24">
    <location>
        <begin position="1722"/>
        <end position="1858"/>
    </location>
</feature>
<keyword evidence="9 21" id="KW-0547">Nucleotide-binding</keyword>
<dbReference type="GO" id="GO:0000400">
    <property type="term" value="F:four-way junction DNA binding"/>
    <property type="evidence" value="ECO:0007669"/>
    <property type="project" value="UniProtKB-ARBA"/>
</dbReference>
<feature type="region of interest" description="Disordered" evidence="23">
    <location>
        <begin position="1052"/>
        <end position="1136"/>
    </location>
</feature>
<keyword evidence="18 21" id="KW-0413">Isomerase</keyword>
<dbReference type="SMART" id="SM00745">
    <property type="entry name" value="MIT"/>
    <property type="match status" value="1"/>
</dbReference>
<feature type="domain" description="XPG-I" evidence="25">
    <location>
        <begin position="810"/>
        <end position="879"/>
    </location>
</feature>